<evidence type="ECO:0000313" key="2">
    <source>
        <dbReference type="Proteomes" id="UP001295684"/>
    </source>
</evidence>
<comment type="caution">
    <text evidence="1">The sequence shown here is derived from an EMBL/GenBank/DDBJ whole genome shotgun (WGS) entry which is preliminary data.</text>
</comment>
<gene>
    <name evidence="1" type="ORF">ECRASSUSDP1_LOCUS9165</name>
</gene>
<keyword evidence="2" id="KW-1185">Reference proteome</keyword>
<organism evidence="1 2">
    <name type="scientific">Euplotes crassus</name>
    <dbReference type="NCBI Taxonomy" id="5936"/>
    <lineage>
        <taxon>Eukaryota</taxon>
        <taxon>Sar</taxon>
        <taxon>Alveolata</taxon>
        <taxon>Ciliophora</taxon>
        <taxon>Intramacronucleata</taxon>
        <taxon>Spirotrichea</taxon>
        <taxon>Hypotrichia</taxon>
        <taxon>Euplotida</taxon>
        <taxon>Euplotidae</taxon>
        <taxon>Moneuplotes</taxon>
    </lineage>
</organism>
<name>A0AAD1UFM8_EUPCR</name>
<dbReference type="AlphaFoldDB" id="A0AAD1UFM8"/>
<evidence type="ECO:0000313" key="1">
    <source>
        <dbReference type="EMBL" id="CAI2367877.1"/>
    </source>
</evidence>
<reference evidence="1" key="1">
    <citation type="submission" date="2023-07" db="EMBL/GenBank/DDBJ databases">
        <authorList>
            <consortium name="AG Swart"/>
            <person name="Singh M."/>
            <person name="Singh A."/>
            <person name="Seah K."/>
            <person name="Emmerich C."/>
        </authorList>
    </citation>
    <scope>NUCLEOTIDE SEQUENCE</scope>
    <source>
        <strain evidence="1">DP1</strain>
    </source>
</reference>
<dbReference type="EMBL" id="CAMPGE010009001">
    <property type="protein sequence ID" value="CAI2367877.1"/>
    <property type="molecule type" value="Genomic_DNA"/>
</dbReference>
<accession>A0AAD1UFM8</accession>
<dbReference type="Proteomes" id="UP001295684">
    <property type="component" value="Unassembled WGS sequence"/>
</dbReference>
<proteinExistence type="predicted"/>
<sequence length="266" mass="30743">MESQNRLGEKDNSEYLKEEKITLEEENRVNKRVGSSYSFNNLAAKLEHQVIGDANPEDILLKYKIVDFRRQQTLAFAKKPNFLGSFGFKKFCFHSMSTKKTIVNCINCSFPKKMYSLQIYSHRTLTSNISPVFNAMMGISHRVSEELWILYSKISAHQFKRVMASYKHVNRIRFHDCKISIPAVFHLSQSLRDTEINELEFLKCEDPESSDSTSDSQNIINLIQGLATSPDFKHSIKRIAAFDCGIEDTKYKEILDENGFNHVESY</sequence>
<protein>
    <submittedName>
        <fullName evidence="1">Uncharacterized protein</fullName>
    </submittedName>
</protein>